<accession>A0A4R2GTY4</accession>
<comment type="caution">
    <text evidence="1">The sequence shown here is derived from an EMBL/GenBank/DDBJ whole genome shotgun (WGS) entry which is preliminary data.</text>
</comment>
<dbReference type="EMBL" id="SLWL01000004">
    <property type="protein sequence ID" value="TCO14112.1"/>
    <property type="molecule type" value="Genomic_DNA"/>
</dbReference>
<evidence type="ECO:0000313" key="1">
    <source>
        <dbReference type="EMBL" id="TCO14112.1"/>
    </source>
</evidence>
<gene>
    <name evidence="1" type="ORF">EV666_10464</name>
</gene>
<protein>
    <submittedName>
        <fullName evidence="1">Lambda family phage tail tape measure protein</fullName>
    </submittedName>
</protein>
<dbReference type="AlphaFoldDB" id="A0A4R2GTY4"/>
<reference evidence="1 2" key="1">
    <citation type="submission" date="2019-03" db="EMBL/GenBank/DDBJ databases">
        <title>Genomic Encyclopedia of Type Strains, Phase IV (KMG-IV): sequencing the most valuable type-strain genomes for metagenomic binning, comparative biology and taxonomic classification.</title>
        <authorList>
            <person name="Goeker M."/>
        </authorList>
    </citation>
    <scope>NUCLEOTIDE SEQUENCE [LARGE SCALE GENOMIC DNA]</scope>
    <source>
        <strain evidence="1 2">DSM 22958</strain>
    </source>
</reference>
<proteinExistence type="predicted"/>
<evidence type="ECO:0000313" key="2">
    <source>
        <dbReference type="Proteomes" id="UP000294881"/>
    </source>
</evidence>
<sequence>MADDPDMGPGGQGSSWDISAVQDAAEAFRNLDDMARRAGGAMTAAFASGMAGGKSLDQVLVNLGARLSNIALNAALKPLEGALGSGLESLVKTLGASLGGVTASAKGNVFSGGRVQPFAKGGVVAAPTFFPMTGGVGLMGEQGAEAIMPLKRGADGRLGVQAAGGRPVNVTVNIAARDVESFRASRAQVSAAVARAVARGQRAM</sequence>
<keyword evidence="2" id="KW-1185">Reference proteome</keyword>
<name>A0A4R2GTY4_9HYPH</name>
<organism evidence="1 2">
    <name type="scientific">Camelimonas lactis</name>
    <dbReference type="NCBI Taxonomy" id="659006"/>
    <lineage>
        <taxon>Bacteria</taxon>
        <taxon>Pseudomonadati</taxon>
        <taxon>Pseudomonadota</taxon>
        <taxon>Alphaproteobacteria</taxon>
        <taxon>Hyphomicrobiales</taxon>
        <taxon>Chelatococcaceae</taxon>
        <taxon>Camelimonas</taxon>
    </lineage>
</organism>
<dbReference type="Proteomes" id="UP000294881">
    <property type="component" value="Unassembled WGS sequence"/>
</dbReference>